<name>A0A2I1HP21_9GLOM</name>
<dbReference type="VEuPathDB" id="FungiDB:FUN_024032"/>
<dbReference type="VEuPathDB" id="FungiDB:RhiirFUN_012271"/>
<evidence type="ECO:0000313" key="2">
    <source>
        <dbReference type="EMBL" id="PKY60616.1"/>
    </source>
</evidence>
<dbReference type="Pfam" id="PF21056">
    <property type="entry name" value="ZSWIM1-3_RNaseH-like"/>
    <property type="match status" value="1"/>
</dbReference>
<evidence type="ECO:0000259" key="1">
    <source>
        <dbReference type="Pfam" id="PF21056"/>
    </source>
</evidence>
<gene>
    <name evidence="2" type="ORF">RhiirA4_484514</name>
</gene>
<evidence type="ECO:0000313" key="3">
    <source>
        <dbReference type="Proteomes" id="UP000234323"/>
    </source>
</evidence>
<dbReference type="PANTHER" id="PTHR47718:SF3">
    <property type="entry name" value="PROTEIN FAR1-RELATED SEQUENCE 5-LIKE"/>
    <property type="match status" value="1"/>
</dbReference>
<dbReference type="VEuPathDB" id="FungiDB:RhiirA1_486928"/>
<dbReference type="VEuPathDB" id="FungiDB:RhiirFUN_019841"/>
<dbReference type="AlphaFoldDB" id="A0A2I1HP21"/>
<reference evidence="2 3" key="1">
    <citation type="submission" date="2015-10" db="EMBL/GenBank/DDBJ databases">
        <title>Genome analyses suggest a sexual origin of heterokaryosis in a supposedly ancient asexual fungus.</title>
        <authorList>
            <person name="Ropars J."/>
            <person name="Sedzielewska K."/>
            <person name="Noel J."/>
            <person name="Charron P."/>
            <person name="Farinelli L."/>
            <person name="Marton T."/>
            <person name="Kruger M."/>
            <person name="Pelin A."/>
            <person name="Brachmann A."/>
            <person name="Corradi N."/>
        </authorList>
    </citation>
    <scope>NUCLEOTIDE SEQUENCE [LARGE SCALE GENOMIC DNA]</scope>
    <source>
        <strain evidence="2 3">A4</strain>
    </source>
</reference>
<proteinExistence type="predicted"/>
<dbReference type="EMBL" id="LLXI01004428">
    <property type="protein sequence ID" value="PKY60616.1"/>
    <property type="molecule type" value="Genomic_DNA"/>
</dbReference>
<comment type="caution">
    <text evidence="2">The sequence shown here is derived from an EMBL/GenBank/DDBJ whole genome shotgun (WGS) entry which is preliminary data.</text>
</comment>
<feature type="domain" description="ZSWIM1/3 RNaseH-like" evidence="1">
    <location>
        <begin position="249"/>
        <end position="330"/>
    </location>
</feature>
<organism evidence="2 3">
    <name type="scientific">Rhizophagus irregularis</name>
    <dbReference type="NCBI Taxonomy" id="588596"/>
    <lineage>
        <taxon>Eukaryota</taxon>
        <taxon>Fungi</taxon>
        <taxon>Fungi incertae sedis</taxon>
        <taxon>Mucoromycota</taxon>
        <taxon>Glomeromycotina</taxon>
        <taxon>Glomeromycetes</taxon>
        <taxon>Glomerales</taxon>
        <taxon>Glomeraceae</taxon>
        <taxon>Rhizophagus</taxon>
    </lineage>
</organism>
<dbReference type="PANTHER" id="PTHR47718">
    <property type="entry name" value="OS01G0519700 PROTEIN"/>
    <property type="match status" value="1"/>
</dbReference>
<keyword evidence="3" id="KW-1185">Reference proteome</keyword>
<protein>
    <recommendedName>
        <fullName evidence="1">ZSWIM1/3 RNaseH-like domain-containing protein</fullName>
    </recommendedName>
</protein>
<dbReference type="VEuPathDB" id="FungiDB:RhiirA1_480413"/>
<sequence length="419" mass="49540">MELNWDFFLNFSEDAIFPENFFKENNENTVLEDIITPPESPENFYIEINENTVLEDIITPPKSPNNFFVKTNENTVLEDIITPPEFSDNFFNEPPIELFFQSSICRNDKNPNNPSITIRKSYRCSFGGTYKSRKNINQKLQWERGSNKFNCQWHCNFTLQKLENWVKCITLEDIHNHELISTDIPHLNVRYRQFNNEMMQDLKFFTECKDVYNSIYRLCKNNEKENLDTTSFLNIFLEKIIEDPHWKIFVRHSGNKRRLSGIFWMSSSQHELYQQFHDVVLNDNTCKTNKYNMYLSVFMIKDNYGKFRNVANAFVEDEMASGAKAYTPFQFNAGIQSTQSVELFNVIIKKALNSASSFYDIEKVIDKKHEAEFQYCKLANLKVYQTTVRLPHLSSQFFSNIDVVLNQFLTPLVLSWQKF</sequence>
<dbReference type="Proteomes" id="UP000234323">
    <property type="component" value="Unassembled WGS sequence"/>
</dbReference>
<dbReference type="InterPro" id="IPR048324">
    <property type="entry name" value="ZSWIM1-3_RNaseH-like"/>
</dbReference>
<accession>A0A2I1HP21</accession>